<organism evidence="1">
    <name type="scientific">Leptospira interrogans serovar Canicola</name>
    <dbReference type="NCBI Taxonomy" id="211880"/>
    <lineage>
        <taxon>Bacteria</taxon>
        <taxon>Pseudomonadati</taxon>
        <taxon>Spirochaetota</taxon>
        <taxon>Spirochaetia</taxon>
        <taxon>Leptospirales</taxon>
        <taxon>Leptospiraceae</taxon>
        <taxon>Leptospira</taxon>
    </lineage>
</organism>
<protein>
    <submittedName>
        <fullName evidence="1">Uncharacterized protein</fullName>
    </submittedName>
</protein>
<reference evidence="1" key="2">
    <citation type="journal article" date="2014" name="PLoS Negl. Trop. Dis.">
        <title>Isolation and Characterization of Two Novel Plasmids from Pathogenic Leptospira interrogans Serogroup Canicola Serovar Canicola Strain Gui44.</title>
        <authorList>
            <person name="Zhu W.N."/>
            <person name="Huang L.L."/>
            <person name="Zeng L.B."/>
            <person name="Zhuang X.R."/>
            <person name="Chen C.Y."/>
            <person name="Wang Y.Z."/>
            <person name="Qin J.H."/>
            <person name="Zhu Y.Z."/>
            <person name="Guo X.K."/>
        </authorList>
    </citation>
    <scope>NUCLEOTIDE SEQUENCE</scope>
    <source>
        <strain evidence="1">Gui44</strain>
        <plasmid evidence="1">pGui2</plasmid>
    </source>
</reference>
<dbReference type="AlphaFoldDB" id="A0A067YC74"/>
<proteinExistence type="predicted"/>
<accession>A0A067YC74</accession>
<evidence type="ECO:0000313" key="1">
    <source>
        <dbReference type="EMBL" id="AGZ84972.1"/>
    </source>
</evidence>
<keyword evidence="1" id="KW-0614">Plasmid</keyword>
<name>A0A067YC74_LEPIR</name>
<reference evidence="1" key="1">
    <citation type="submission" date="2013-09" db="EMBL/GenBank/DDBJ databases">
        <authorList>
            <person name="Huang L."/>
            <person name="Zeng L."/>
            <person name="Zhu Y."/>
            <person name="Guo X."/>
        </authorList>
    </citation>
    <scope>NUCLEOTIDE SEQUENCE</scope>
    <source>
        <strain evidence="1">Gui44</strain>
        <plasmid evidence="1">pGui2</plasmid>
    </source>
</reference>
<geneLocation type="plasmid" evidence="1">
    <name>pGui2</name>
</geneLocation>
<dbReference type="RefSeq" id="WP_000333358.1">
    <property type="nucleotide sequence ID" value="NC_025197.1"/>
</dbReference>
<dbReference type="EMBL" id="KF648558">
    <property type="protein sequence ID" value="AGZ84972.1"/>
    <property type="molecule type" value="Genomic_DNA"/>
</dbReference>
<sequence>MCELIYFPSYDFEIITYSELFELIKYIFLSFTGVVGSIVAWKGLNTWQRQISGQHKYETAMKLLRCLIQVRTDIKSIRSPVNYINEIYEAFKEIEGRIPINSDELYKKDYLRIVKGKRLNKALDDLYAALIDVEIVFDSLVILEVDKIFEFITKLNKAIELIEYFKGEAHLGTNFPSNINTDVLYSNGPNDPYGQEIEQIILNVKNLLKKFVS</sequence>